<sequence>HDCNPNCMLLYHGNELHLRSIRPIKKNEKITFSYISCNLPYSERKIRLKNLFNYECQCDRC</sequence>
<protein>
    <recommendedName>
        <fullName evidence="1">SET domain-containing protein</fullName>
    </recommendedName>
</protein>
<proteinExistence type="predicted"/>
<feature type="non-terminal residue" evidence="2">
    <location>
        <position position="61"/>
    </location>
</feature>
<dbReference type="PROSITE" id="PS50280">
    <property type="entry name" value="SET"/>
    <property type="match status" value="1"/>
</dbReference>
<dbReference type="EMBL" id="MCOG01000120">
    <property type="protein sequence ID" value="ORY42419.1"/>
    <property type="molecule type" value="Genomic_DNA"/>
</dbReference>
<dbReference type="CDD" id="cd20071">
    <property type="entry name" value="SET_SMYD"/>
    <property type="match status" value="1"/>
</dbReference>
<reference evidence="2 3" key="1">
    <citation type="submission" date="2016-08" db="EMBL/GenBank/DDBJ databases">
        <title>A Parts List for Fungal Cellulosomes Revealed by Comparative Genomics.</title>
        <authorList>
            <consortium name="DOE Joint Genome Institute"/>
            <person name="Haitjema C.H."/>
            <person name="Gilmore S.P."/>
            <person name="Henske J.K."/>
            <person name="Solomon K.V."/>
            <person name="De Groot R."/>
            <person name="Kuo A."/>
            <person name="Mondo S.J."/>
            <person name="Salamov A.A."/>
            <person name="Labutti K."/>
            <person name="Zhao Z."/>
            <person name="Chiniquy J."/>
            <person name="Barry K."/>
            <person name="Brewer H.M."/>
            <person name="Purvine S.O."/>
            <person name="Wright A.T."/>
            <person name="Boxma B."/>
            <person name="Van Alen T."/>
            <person name="Hackstein J.H."/>
            <person name="Baker S.E."/>
            <person name="Grigoriev I.V."/>
            <person name="O'Malley M.A."/>
        </authorList>
    </citation>
    <scope>NUCLEOTIDE SEQUENCE [LARGE SCALE GENOMIC DNA]</scope>
    <source>
        <strain evidence="2 3">G1</strain>
    </source>
</reference>
<dbReference type="Gene3D" id="2.170.270.10">
    <property type="entry name" value="SET domain"/>
    <property type="match status" value="1"/>
</dbReference>
<comment type="caution">
    <text evidence="2">The sequence shown here is derived from an EMBL/GenBank/DDBJ whole genome shotgun (WGS) entry which is preliminary data.</text>
</comment>
<dbReference type="GO" id="GO:0005634">
    <property type="term" value="C:nucleus"/>
    <property type="evidence" value="ECO:0007669"/>
    <property type="project" value="TreeGrafter"/>
</dbReference>
<evidence type="ECO:0000313" key="3">
    <source>
        <dbReference type="Proteomes" id="UP000193920"/>
    </source>
</evidence>
<dbReference type="InterPro" id="IPR050869">
    <property type="entry name" value="H3K4_H4K5_MeTrfase"/>
</dbReference>
<organism evidence="2 3">
    <name type="scientific">Neocallimastix californiae</name>
    <dbReference type="NCBI Taxonomy" id="1754190"/>
    <lineage>
        <taxon>Eukaryota</taxon>
        <taxon>Fungi</taxon>
        <taxon>Fungi incertae sedis</taxon>
        <taxon>Chytridiomycota</taxon>
        <taxon>Chytridiomycota incertae sedis</taxon>
        <taxon>Neocallimastigomycetes</taxon>
        <taxon>Neocallimastigales</taxon>
        <taxon>Neocallimastigaceae</taxon>
        <taxon>Neocallimastix</taxon>
    </lineage>
</organism>
<dbReference type="STRING" id="1754190.A0A1Y2C5W0"/>
<feature type="non-terminal residue" evidence="2">
    <location>
        <position position="1"/>
    </location>
</feature>
<dbReference type="PANTHER" id="PTHR12197:SF251">
    <property type="entry name" value="EG:BACR7C10.4 PROTEIN"/>
    <property type="match status" value="1"/>
</dbReference>
<evidence type="ECO:0000313" key="2">
    <source>
        <dbReference type="EMBL" id="ORY42419.1"/>
    </source>
</evidence>
<evidence type="ECO:0000259" key="1">
    <source>
        <dbReference type="PROSITE" id="PS50280"/>
    </source>
</evidence>
<dbReference type="SUPFAM" id="SSF82199">
    <property type="entry name" value="SET domain"/>
    <property type="match status" value="1"/>
</dbReference>
<dbReference type="Proteomes" id="UP000193920">
    <property type="component" value="Unassembled WGS sequence"/>
</dbReference>
<dbReference type="InterPro" id="IPR046341">
    <property type="entry name" value="SET_dom_sf"/>
</dbReference>
<keyword evidence="3" id="KW-1185">Reference proteome</keyword>
<feature type="domain" description="SET" evidence="1">
    <location>
        <begin position="1"/>
        <end position="35"/>
    </location>
</feature>
<gene>
    <name evidence="2" type="ORF">LY90DRAFT_311971</name>
</gene>
<dbReference type="PANTHER" id="PTHR12197">
    <property type="entry name" value="HISTONE-LYSINE N-METHYLTRANSFERASE SMYD"/>
    <property type="match status" value="1"/>
</dbReference>
<dbReference type="Pfam" id="PF00856">
    <property type="entry name" value="SET"/>
    <property type="match status" value="1"/>
</dbReference>
<accession>A0A1Y2C5W0</accession>
<dbReference type="AlphaFoldDB" id="A0A1Y2C5W0"/>
<name>A0A1Y2C5W0_9FUNG</name>
<dbReference type="OrthoDB" id="5945798at2759"/>
<dbReference type="InterPro" id="IPR001214">
    <property type="entry name" value="SET_dom"/>
</dbReference>